<evidence type="ECO:0000259" key="5">
    <source>
        <dbReference type="Pfam" id="PF00669"/>
    </source>
</evidence>
<accession>A0A422QR92</accession>
<dbReference type="PANTHER" id="PTHR42792:SF1">
    <property type="entry name" value="FLAGELLAR HOOK-ASSOCIATED PROTEIN 3"/>
    <property type="match status" value="1"/>
</dbReference>
<comment type="caution">
    <text evidence="6">The sequence shown here is derived from an EMBL/GenBank/DDBJ whole genome shotgun (WGS) entry which is preliminary data.</text>
</comment>
<dbReference type="OrthoDB" id="9768249at2"/>
<organism evidence="6 7">
    <name type="scientific">Massilia aurea</name>
    <dbReference type="NCBI Taxonomy" id="373040"/>
    <lineage>
        <taxon>Bacteria</taxon>
        <taxon>Pseudomonadati</taxon>
        <taxon>Pseudomonadota</taxon>
        <taxon>Betaproteobacteria</taxon>
        <taxon>Burkholderiales</taxon>
        <taxon>Oxalobacteraceae</taxon>
        <taxon>Telluria group</taxon>
        <taxon>Massilia</taxon>
    </lineage>
</organism>
<keyword evidence="7" id="KW-1185">Reference proteome</keyword>
<gene>
    <name evidence="6" type="ORF">NM04_01310</name>
</gene>
<keyword evidence="6" id="KW-0282">Flagellum</keyword>
<dbReference type="PANTHER" id="PTHR42792">
    <property type="entry name" value="FLAGELLIN"/>
    <property type="match status" value="1"/>
</dbReference>
<name>A0A422QR92_9BURK</name>
<evidence type="ECO:0000256" key="2">
    <source>
        <dbReference type="ARBA" id="ARBA00004613"/>
    </source>
</evidence>
<evidence type="ECO:0000313" key="7">
    <source>
        <dbReference type="Proteomes" id="UP000283254"/>
    </source>
</evidence>
<dbReference type="SUPFAM" id="SSF64518">
    <property type="entry name" value="Phase 1 flagellin"/>
    <property type="match status" value="1"/>
</dbReference>
<sequence>MRISTQSFYNTSTNQLNNLQSALARTQMQLSTDRRLLTPADDPVASARALEVTQSQNINAQFATNRSSAKSSMAHVESALQNAGDLLQEIQELAVEAGNGIMLPADREKLATELEGRLTDLLGVANTSDGVGGYLFSGFKTTTQPFTATANGAAYQGDAGVRQLQVSDSRKVPLSASGSTVFESIPTGNGVFTTKADPTNKGAAIISSGSVVNRPGLDNTKYEIEFGMSADTPPVPTYSVYNTSNDPRTVLPDQQDLPYKEGQQISFGGMAMDIKGVPTAGDKFSVEPSQKQSVFTTVTDLIKTLRSPTDGSTGKAALTNQLNSAIDNLKNAHDNVLTVQASVGAHMNELDYLDSAGMDLDIQYASTLDDLQGLDTVKAISDFSQQQLTLQAAQMSFKTMSGLSLFNVI</sequence>
<keyword evidence="4" id="KW-0975">Bacterial flagellum</keyword>
<dbReference type="NCBIfam" id="TIGR02550">
    <property type="entry name" value="flagell_flgL"/>
    <property type="match status" value="1"/>
</dbReference>
<dbReference type="Gene3D" id="1.20.1330.10">
    <property type="entry name" value="f41 fragment of flagellin, N-terminal domain"/>
    <property type="match status" value="2"/>
</dbReference>
<dbReference type="Proteomes" id="UP000283254">
    <property type="component" value="Unassembled WGS sequence"/>
</dbReference>
<evidence type="ECO:0000256" key="1">
    <source>
        <dbReference type="ARBA" id="ARBA00004365"/>
    </source>
</evidence>
<dbReference type="InterPro" id="IPR001492">
    <property type="entry name" value="Flagellin"/>
</dbReference>
<evidence type="ECO:0000256" key="4">
    <source>
        <dbReference type="ARBA" id="ARBA00023143"/>
    </source>
</evidence>
<dbReference type="GO" id="GO:0005576">
    <property type="term" value="C:extracellular region"/>
    <property type="evidence" value="ECO:0007669"/>
    <property type="project" value="UniProtKB-SubCell"/>
</dbReference>
<reference evidence="6" key="1">
    <citation type="submission" date="2014-10" db="EMBL/GenBank/DDBJ databases">
        <title>Massilia sp. genome.</title>
        <authorList>
            <person name="Xu B."/>
            <person name="Dai L."/>
            <person name="Huang Z."/>
        </authorList>
    </citation>
    <scope>NUCLEOTIDE SEQUENCE [LARGE SCALE GENOMIC DNA]</scope>
    <source>
        <strain evidence="6">CFS-1</strain>
    </source>
</reference>
<dbReference type="AlphaFoldDB" id="A0A422QR92"/>
<dbReference type="GO" id="GO:0009424">
    <property type="term" value="C:bacterial-type flagellum hook"/>
    <property type="evidence" value="ECO:0007669"/>
    <property type="project" value="InterPro"/>
</dbReference>
<evidence type="ECO:0000256" key="3">
    <source>
        <dbReference type="ARBA" id="ARBA00005709"/>
    </source>
</evidence>
<feature type="domain" description="Flagellin N-terminal" evidence="5">
    <location>
        <begin position="3"/>
        <end position="141"/>
    </location>
</feature>
<protein>
    <submittedName>
        <fullName evidence="6">Flagellar hook protein</fullName>
    </submittedName>
</protein>
<dbReference type="EMBL" id="JSAB01000010">
    <property type="protein sequence ID" value="RNF32529.1"/>
    <property type="molecule type" value="Genomic_DNA"/>
</dbReference>
<keyword evidence="6" id="KW-0969">Cilium</keyword>
<comment type="similarity">
    <text evidence="3">Belongs to the bacterial flagellin family.</text>
</comment>
<dbReference type="RefSeq" id="WP_123067753.1">
    <property type="nucleotide sequence ID" value="NZ_JSAB01000010.1"/>
</dbReference>
<keyword evidence="6" id="KW-0966">Cell projection</keyword>
<dbReference type="GO" id="GO:0071973">
    <property type="term" value="P:bacterial-type flagellum-dependent cell motility"/>
    <property type="evidence" value="ECO:0007669"/>
    <property type="project" value="InterPro"/>
</dbReference>
<comment type="subcellular location">
    <subcellularLocation>
        <location evidence="1">Bacterial flagellum</location>
    </subcellularLocation>
    <subcellularLocation>
        <location evidence="2">Secreted</location>
    </subcellularLocation>
</comment>
<dbReference type="GO" id="GO:0005198">
    <property type="term" value="F:structural molecule activity"/>
    <property type="evidence" value="ECO:0007669"/>
    <property type="project" value="InterPro"/>
</dbReference>
<evidence type="ECO:0000313" key="6">
    <source>
        <dbReference type="EMBL" id="RNF32529.1"/>
    </source>
</evidence>
<dbReference type="InterPro" id="IPR001029">
    <property type="entry name" value="Flagellin_N"/>
</dbReference>
<dbReference type="InterPro" id="IPR013384">
    <property type="entry name" value="Flagell_FlgL"/>
</dbReference>
<dbReference type="Pfam" id="PF00669">
    <property type="entry name" value="Flagellin_N"/>
    <property type="match status" value="1"/>
</dbReference>
<proteinExistence type="inferred from homology"/>